<dbReference type="SUPFAM" id="SSF89000">
    <property type="entry name" value="post-HMGL domain-like"/>
    <property type="match status" value="1"/>
</dbReference>
<keyword evidence="9 11" id="KW-0092">Biotin</keyword>
<dbReference type="GO" id="GO:0006094">
    <property type="term" value="P:gluconeogenesis"/>
    <property type="evidence" value="ECO:0007669"/>
    <property type="project" value="UniProtKB-UniPathway"/>
</dbReference>
<feature type="domain" description="Pyruvate carboxyltransferase" evidence="19">
    <location>
        <begin position="553"/>
        <end position="822"/>
    </location>
</feature>
<dbReference type="PANTHER" id="PTHR43778:SF2">
    <property type="entry name" value="PYRUVATE CARBOXYLASE, MITOCHONDRIAL"/>
    <property type="match status" value="1"/>
</dbReference>
<dbReference type="EMBL" id="CAJNOQ010000951">
    <property type="protein sequence ID" value="CAF0854282.1"/>
    <property type="molecule type" value="Genomic_DNA"/>
</dbReference>
<dbReference type="Pfam" id="PF02436">
    <property type="entry name" value="PYC_OADA"/>
    <property type="match status" value="1"/>
</dbReference>
<keyword evidence="5 11" id="KW-0436">Ligase</keyword>
<dbReference type="Gene3D" id="3.30.470.20">
    <property type="entry name" value="ATP-grasp fold, B domain"/>
    <property type="match status" value="1"/>
</dbReference>
<keyword evidence="10" id="KW-0511">Multifunctional enzyme</keyword>
<feature type="binding site" evidence="13">
    <location>
        <position position="246"/>
    </location>
    <ligand>
        <name>ATP</name>
        <dbReference type="ChEBI" id="CHEBI:30616"/>
    </ligand>
</feature>
<dbReference type="InterPro" id="IPR000089">
    <property type="entry name" value="Biotin_lipoyl"/>
</dbReference>
<dbReference type="PIRSF" id="PIRSF001594">
    <property type="entry name" value="Pyruv_carbox"/>
    <property type="match status" value="1"/>
</dbReference>
<dbReference type="Proteomes" id="UP000681722">
    <property type="component" value="Unassembled WGS sequence"/>
</dbReference>
<dbReference type="SUPFAM" id="SSF52440">
    <property type="entry name" value="PreATP-grasp domain"/>
    <property type="match status" value="1"/>
</dbReference>
<feature type="domain" description="Lipoyl-binding" evidence="16">
    <location>
        <begin position="1101"/>
        <end position="1170"/>
    </location>
</feature>
<organism evidence="20 22">
    <name type="scientific">Didymodactylos carnosus</name>
    <dbReference type="NCBI Taxonomy" id="1234261"/>
    <lineage>
        <taxon>Eukaryota</taxon>
        <taxon>Metazoa</taxon>
        <taxon>Spiralia</taxon>
        <taxon>Gnathifera</taxon>
        <taxon>Rotifera</taxon>
        <taxon>Eurotatoria</taxon>
        <taxon>Bdelloidea</taxon>
        <taxon>Philodinida</taxon>
        <taxon>Philodinidae</taxon>
        <taxon>Didymodactylos</taxon>
    </lineage>
</organism>
<dbReference type="CDD" id="cd06850">
    <property type="entry name" value="biotinyl_domain"/>
    <property type="match status" value="1"/>
</dbReference>
<dbReference type="Pfam" id="PF00289">
    <property type="entry name" value="Biotin_carb_N"/>
    <property type="match status" value="1"/>
</dbReference>
<dbReference type="FunFam" id="2.40.50.100:FF:000003">
    <property type="entry name" value="Acetyl-CoA carboxylase biotin carboxyl carrier protein"/>
    <property type="match status" value="1"/>
</dbReference>
<evidence type="ECO:0000256" key="13">
    <source>
        <dbReference type="PIRSR" id="PIRSR001594-2"/>
    </source>
</evidence>
<evidence type="ECO:0000313" key="20">
    <source>
        <dbReference type="EMBL" id="CAF0854282.1"/>
    </source>
</evidence>
<dbReference type="InterPro" id="IPR011761">
    <property type="entry name" value="ATP-grasp"/>
</dbReference>
<protein>
    <recommendedName>
        <fullName evidence="3 11">Pyruvate carboxylase</fullName>
        <ecNumber evidence="3 11">6.4.1.1</ecNumber>
    </recommendedName>
</protein>
<dbReference type="EC" id="6.4.1.1" evidence="3 11"/>
<evidence type="ECO:0000259" key="17">
    <source>
        <dbReference type="PROSITE" id="PS50975"/>
    </source>
</evidence>
<dbReference type="SUPFAM" id="SSF51246">
    <property type="entry name" value="Rudiment single hybrid motif"/>
    <property type="match status" value="1"/>
</dbReference>
<keyword evidence="8 11" id="KW-0067">ATP-binding</keyword>
<keyword evidence="6 14" id="KW-0479">Metal-binding</keyword>
<feature type="domain" description="Biotin carboxylation" evidence="18">
    <location>
        <begin position="46"/>
        <end position="476"/>
    </location>
</feature>
<keyword evidence="7 11" id="KW-0547">Nucleotide-binding</keyword>
<dbReference type="InterPro" id="IPR013785">
    <property type="entry name" value="Aldolase_TIM"/>
</dbReference>
<feature type="binding site" evidence="14">
    <location>
        <position position="763"/>
    </location>
    <ligand>
        <name>Mn(2+)</name>
        <dbReference type="ChEBI" id="CHEBI:29035"/>
    </ligand>
</feature>
<dbReference type="InterPro" id="IPR013815">
    <property type="entry name" value="ATP_grasp_subdomain_1"/>
</dbReference>
<feature type="binding site" evidence="13">
    <location>
        <position position="162"/>
    </location>
    <ligand>
        <name>ATP</name>
        <dbReference type="ChEBI" id="CHEBI:30616"/>
    </ligand>
</feature>
<comment type="catalytic activity">
    <reaction evidence="11">
        <text>hydrogencarbonate + pyruvate + ATP = oxaloacetate + ADP + phosphate + H(+)</text>
        <dbReference type="Rhea" id="RHEA:20844"/>
        <dbReference type="ChEBI" id="CHEBI:15361"/>
        <dbReference type="ChEBI" id="CHEBI:15378"/>
        <dbReference type="ChEBI" id="CHEBI:16452"/>
        <dbReference type="ChEBI" id="CHEBI:17544"/>
        <dbReference type="ChEBI" id="CHEBI:30616"/>
        <dbReference type="ChEBI" id="CHEBI:43474"/>
        <dbReference type="ChEBI" id="CHEBI:456216"/>
        <dbReference type="EC" id="6.4.1.1"/>
    </reaction>
</comment>
<dbReference type="SUPFAM" id="SSF51569">
    <property type="entry name" value="Aldolase"/>
    <property type="match status" value="1"/>
</dbReference>
<dbReference type="GO" id="GO:0005737">
    <property type="term" value="C:cytoplasm"/>
    <property type="evidence" value="ECO:0007669"/>
    <property type="project" value="TreeGrafter"/>
</dbReference>
<comment type="caution">
    <text evidence="20">The sequence shown here is derived from an EMBL/GenBank/DDBJ whole genome shotgun (WGS) entry which is preliminary data.</text>
</comment>
<evidence type="ECO:0000259" key="19">
    <source>
        <dbReference type="PROSITE" id="PS50991"/>
    </source>
</evidence>
<reference evidence="20" key="1">
    <citation type="submission" date="2021-02" db="EMBL/GenBank/DDBJ databases">
        <authorList>
            <person name="Nowell W R."/>
        </authorList>
    </citation>
    <scope>NUCLEOTIDE SEQUENCE</scope>
</reference>
<dbReference type="PROSITE" id="PS00188">
    <property type="entry name" value="BIOTIN"/>
    <property type="match status" value="1"/>
</dbReference>
<dbReference type="Pfam" id="PF02785">
    <property type="entry name" value="Biotin_carb_C"/>
    <property type="match status" value="1"/>
</dbReference>
<evidence type="ECO:0000256" key="7">
    <source>
        <dbReference type="ARBA" id="ARBA00022741"/>
    </source>
</evidence>
<dbReference type="GO" id="GO:0005524">
    <property type="term" value="F:ATP binding"/>
    <property type="evidence" value="ECO:0007669"/>
    <property type="project" value="UniProtKB-UniRule"/>
</dbReference>
<dbReference type="Pfam" id="PF00682">
    <property type="entry name" value="HMGL-like"/>
    <property type="match status" value="1"/>
</dbReference>
<evidence type="ECO:0000256" key="1">
    <source>
        <dbReference type="ARBA" id="ARBA00001953"/>
    </source>
</evidence>
<evidence type="ECO:0000256" key="6">
    <source>
        <dbReference type="ARBA" id="ARBA00022723"/>
    </source>
</evidence>
<dbReference type="PROSITE" id="PS50975">
    <property type="entry name" value="ATP_GRASP"/>
    <property type="match status" value="1"/>
</dbReference>
<feature type="modified residue" description="N6-biotinyllysine" evidence="15">
    <location>
        <position position="1136"/>
    </location>
</feature>
<evidence type="ECO:0000259" key="18">
    <source>
        <dbReference type="PROSITE" id="PS50979"/>
    </source>
</evidence>
<dbReference type="FunFam" id="3.30.1490.20:FF:000018">
    <property type="entry name" value="Biotin carboxylase"/>
    <property type="match status" value="1"/>
</dbReference>
<dbReference type="Gene3D" id="2.40.50.100">
    <property type="match status" value="1"/>
</dbReference>
<dbReference type="InterPro" id="IPR005479">
    <property type="entry name" value="CPAse_ATP-bd"/>
</dbReference>
<dbReference type="PROSITE" id="PS50979">
    <property type="entry name" value="BC"/>
    <property type="match status" value="1"/>
</dbReference>
<dbReference type="Pfam" id="PF02786">
    <property type="entry name" value="CPSase_L_D2"/>
    <property type="match status" value="1"/>
</dbReference>
<feature type="modified residue" description="N6-carboxylysine" evidence="15">
    <location>
        <position position="731"/>
    </location>
</feature>
<dbReference type="GO" id="GO:0009374">
    <property type="term" value="F:biotin binding"/>
    <property type="evidence" value="ECO:0007669"/>
    <property type="project" value="UniProtKB-ARBA"/>
</dbReference>
<feature type="binding site" evidence="13">
    <location>
        <position position="261"/>
    </location>
    <ligand>
        <name>ATP</name>
        <dbReference type="ChEBI" id="CHEBI:30616"/>
    </ligand>
</feature>
<evidence type="ECO:0000256" key="8">
    <source>
        <dbReference type="ARBA" id="ARBA00022840"/>
    </source>
</evidence>
<evidence type="ECO:0000256" key="14">
    <source>
        <dbReference type="PIRSR" id="PIRSR001594-3"/>
    </source>
</evidence>
<dbReference type="Gene3D" id="3.10.600.10">
    <property type="entry name" value="pyruvate carboxylase f1077a mutant domain"/>
    <property type="match status" value="1"/>
</dbReference>
<feature type="binding site" evidence="13">
    <location>
        <position position="634"/>
    </location>
    <ligand>
        <name>substrate</name>
    </ligand>
</feature>
<evidence type="ECO:0000256" key="3">
    <source>
        <dbReference type="ARBA" id="ARBA00013057"/>
    </source>
</evidence>
<dbReference type="NCBIfam" id="NF009554">
    <property type="entry name" value="PRK12999.1"/>
    <property type="match status" value="1"/>
</dbReference>
<dbReference type="AlphaFoldDB" id="A0A813WDB1"/>
<evidence type="ECO:0000256" key="11">
    <source>
        <dbReference type="PIRNR" id="PIRNR001594"/>
    </source>
</evidence>
<dbReference type="InterPro" id="IPR003379">
    <property type="entry name" value="Carboxylase_cons_dom"/>
</dbReference>
<dbReference type="InterPro" id="IPR055268">
    <property type="entry name" value="PCB-like"/>
</dbReference>
<sequence length="1171" mass="131020">MYRVNKLLQSPYTSRSTFLKRFLSIKEKPYKSQQQQNGVKPYEKREIKKLLVANRGEIAIRVFRACNEQNIKTVAIYSAEDESQLHRIKADESFLIGHGLTPIQAYLNIPEIIKVALRNDVDAIHPGYGFLSENGDFAKACREAGISFVGPSPDVIYRMGNKVHARKAAIDANVPIIPGTENAVKNLDEVRRFVAEHGYPVLLKAARGGGGRGMRVARKDSELEEAFQRASSEAKAAVGDGSLFVERFITQSRHIEVQRRHQKVIEVAPATNLAEDLRQRITADAVRLAKHVGYQNAGTVEFLLDNQGRHYFIEVNCRLQVEHTCSEEITGIDIVQSQIRVAEGKKLPELGLEQDKIKMMGASVQCRMTTEDPAKNFQPDVGRLDVFRSAEGFGIRIDSASAYTDAIISPHYDSLLVKVIARARTHQEACSKMVRALREFRIRGVKTNIPFLLNVLHHPEFLEGSITTSFLDENPGLFKFVPSQNRAQKLLNYISEILVNGPLTPLGTDVKPSVIKPQLPHIKKKDLPDGWKQVLEQGGPKAFAKAVREHPKPMLMDTTMRDAHQSLLATRVRTYDLKKTGPYVAKNFSQLYSLENWGGATFDVCMRFLHECPWNRLTELRELIPNIPFQMLLRGANAVGYSNYPDNVIDKFCQMSVDYGIDIFRVFDSLNYVPNLKVGIEAVGKANGVIEAAICYTGDVSDPNRKKYNLNYYIKLVDELVKMGTHVLAIKDMAGLLKPKATTLLVDSIRQKYPDLPIHIHTHDTAGTGIANYLAAFEAGADVVDVAVDAMSGMTSQPTMGGLVAALQNTKHDTDIDLLKVNEYSAFWEQTRQLYAPFECTTTMKSGNADVYVNEIPGGQYTNLQFQAFSLGLGTQFEEVKKAYTEANKLLGDIIKVTPSSKIVGDLAQFMVQNKLSPEELVERVDDLSFPSSVIEYMQGSIGQPPGGFPEPLRTKILKGKEKYDERPGSSLKPLDFQKIENELKKKFGDEEIRECDVMSYVMFPKVLEEYIEFKKNYGPVDCYETRIFFVGPTLGEPIEIEIEHGKTLHIVVLAISDLLPQSGEREVFFQVNGQLRSMKVKDTAASKDHKVHPKVDKHKKEQIGAPMPGQVLDVKVKEGDQIEKGQTLLVLSAMKMETVVKSPTSGKIKKIHVINGQQVQGDDLLVELDQ</sequence>
<feature type="active site" evidence="12">
    <location>
        <position position="318"/>
    </location>
</feature>
<feature type="domain" description="ATP-grasp" evidence="17">
    <location>
        <begin position="166"/>
        <end position="343"/>
    </location>
</feature>
<dbReference type="GO" id="GO:0004736">
    <property type="term" value="F:pyruvate carboxylase activity"/>
    <property type="evidence" value="ECO:0007669"/>
    <property type="project" value="UniProtKB-EC"/>
</dbReference>
<dbReference type="Pfam" id="PF00364">
    <property type="entry name" value="Biotin_lipoyl"/>
    <property type="match status" value="1"/>
</dbReference>
<dbReference type="CDD" id="cd07937">
    <property type="entry name" value="DRE_TIM_PC_TC_5S"/>
    <property type="match status" value="1"/>
</dbReference>
<dbReference type="PROSITE" id="PS50991">
    <property type="entry name" value="PYR_CT"/>
    <property type="match status" value="1"/>
</dbReference>
<name>A0A813WDB1_9BILA</name>
<dbReference type="Gene3D" id="3.30.1490.20">
    <property type="entry name" value="ATP-grasp fold, A domain"/>
    <property type="match status" value="1"/>
</dbReference>
<dbReference type="InterPro" id="IPR005482">
    <property type="entry name" value="Biotin_COase_C"/>
</dbReference>
<dbReference type="SUPFAM" id="SSF51230">
    <property type="entry name" value="Single hybrid motif"/>
    <property type="match status" value="1"/>
</dbReference>
<evidence type="ECO:0000256" key="10">
    <source>
        <dbReference type="ARBA" id="ARBA00023268"/>
    </source>
</evidence>
<dbReference type="NCBIfam" id="TIGR01235">
    <property type="entry name" value="pyruv_carbox"/>
    <property type="match status" value="1"/>
</dbReference>
<dbReference type="PANTHER" id="PTHR43778">
    <property type="entry name" value="PYRUVATE CARBOXYLASE"/>
    <property type="match status" value="1"/>
</dbReference>
<dbReference type="PROSITE" id="PS00866">
    <property type="entry name" value="CPSASE_1"/>
    <property type="match status" value="1"/>
</dbReference>
<gene>
    <name evidence="20" type="ORF">GPM918_LOCUS6243</name>
    <name evidence="21" type="ORF">SRO942_LOCUS6243</name>
</gene>
<dbReference type="OrthoDB" id="196847at2759"/>
<dbReference type="EMBL" id="CAJOBC010000951">
    <property type="protein sequence ID" value="CAF3642034.1"/>
    <property type="molecule type" value="Genomic_DNA"/>
</dbReference>
<accession>A0A813WDB1</accession>
<dbReference type="UniPathway" id="UPA00138"/>
<dbReference type="InterPro" id="IPR000891">
    <property type="entry name" value="PYR_CT"/>
</dbReference>
<dbReference type="Gene3D" id="3.40.50.20">
    <property type="match status" value="1"/>
</dbReference>
<proteinExistence type="predicted"/>
<feature type="binding site" evidence="14">
    <location>
        <position position="562"/>
    </location>
    <ligand>
        <name>Mn(2+)</name>
        <dbReference type="ChEBI" id="CHEBI:29035"/>
    </ligand>
</feature>
<comment type="cofactor">
    <cofactor evidence="1 11">
        <name>biotin</name>
        <dbReference type="ChEBI" id="CHEBI:57586"/>
    </cofactor>
</comment>
<dbReference type="InterPro" id="IPR016185">
    <property type="entry name" value="PreATP-grasp_dom_sf"/>
</dbReference>
<dbReference type="InterPro" id="IPR011053">
    <property type="entry name" value="Single_hybrid_motif"/>
</dbReference>
<feature type="binding site" description="via carbamate group" evidence="14">
    <location>
        <position position="731"/>
    </location>
    <ligand>
        <name>Mn(2+)</name>
        <dbReference type="ChEBI" id="CHEBI:29035"/>
    </ligand>
</feature>
<feature type="binding site" evidence="13">
    <location>
        <position position="898"/>
    </location>
    <ligand>
        <name>substrate</name>
    </ligand>
</feature>
<evidence type="ECO:0000313" key="22">
    <source>
        <dbReference type="Proteomes" id="UP000663829"/>
    </source>
</evidence>
<evidence type="ECO:0000256" key="2">
    <source>
        <dbReference type="ARBA" id="ARBA00004742"/>
    </source>
</evidence>
<dbReference type="InterPro" id="IPR011764">
    <property type="entry name" value="Biotin_carboxylation_dom"/>
</dbReference>
<keyword evidence="22" id="KW-1185">Reference proteome</keyword>
<dbReference type="Gene3D" id="3.20.20.70">
    <property type="entry name" value="Aldolase class I"/>
    <property type="match status" value="1"/>
</dbReference>
<comment type="pathway">
    <text evidence="2">Carbohydrate biosynthesis; gluconeogenesis.</text>
</comment>
<dbReference type="Proteomes" id="UP000663829">
    <property type="component" value="Unassembled WGS sequence"/>
</dbReference>
<evidence type="ECO:0000313" key="21">
    <source>
        <dbReference type="EMBL" id="CAF3642034.1"/>
    </source>
</evidence>
<dbReference type="InterPro" id="IPR001882">
    <property type="entry name" value="Biotin_BS"/>
</dbReference>
<dbReference type="FunFam" id="3.20.20.70:FF:000033">
    <property type="entry name" value="Pyruvate carboxylase"/>
    <property type="match status" value="1"/>
</dbReference>
<dbReference type="InterPro" id="IPR011054">
    <property type="entry name" value="Rudment_hybrid_motif"/>
</dbReference>
<dbReference type="InterPro" id="IPR005930">
    <property type="entry name" value="Pyruv_COase"/>
</dbReference>
<evidence type="ECO:0000256" key="9">
    <source>
        <dbReference type="ARBA" id="ARBA00023267"/>
    </source>
</evidence>
<dbReference type="PROSITE" id="PS50968">
    <property type="entry name" value="BIOTINYL_LIPOYL"/>
    <property type="match status" value="1"/>
</dbReference>
<evidence type="ECO:0000259" key="16">
    <source>
        <dbReference type="PROSITE" id="PS50968"/>
    </source>
</evidence>
<dbReference type="SUPFAM" id="SSF56059">
    <property type="entry name" value="Glutathione synthetase ATP-binding domain-like"/>
    <property type="match status" value="1"/>
</dbReference>
<dbReference type="GO" id="GO:0046872">
    <property type="term" value="F:metal ion binding"/>
    <property type="evidence" value="ECO:0007669"/>
    <property type="project" value="UniProtKB-KW"/>
</dbReference>
<dbReference type="NCBIfam" id="NF006761">
    <property type="entry name" value="PRK09282.1"/>
    <property type="match status" value="1"/>
</dbReference>
<feature type="binding site" evidence="14">
    <location>
        <position position="761"/>
    </location>
    <ligand>
        <name>Mn(2+)</name>
        <dbReference type="ChEBI" id="CHEBI:29035"/>
    </ligand>
</feature>
<dbReference type="SMART" id="SM00878">
    <property type="entry name" value="Biotin_carb_C"/>
    <property type="match status" value="1"/>
</dbReference>
<evidence type="ECO:0000256" key="5">
    <source>
        <dbReference type="ARBA" id="ARBA00022598"/>
    </source>
</evidence>
<evidence type="ECO:0000256" key="12">
    <source>
        <dbReference type="PIRSR" id="PIRSR001594-1"/>
    </source>
</evidence>
<keyword evidence="4" id="KW-0312">Gluconeogenesis</keyword>
<dbReference type="InterPro" id="IPR005481">
    <property type="entry name" value="BC-like_N"/>
</dbReference>
<comment type="function">
    <text evidence="11">Catalyzes a 2-step reaction, involving the ATP-dependent carboxylation of the covalently attached biotin in the first step and the transfer of the carboxyl group to pyruvate in the second.</text>
</comment>
<evidence type="ECO:0000256" key="4">
    <source>
        <dbReference type="ARBA" id="ARBA00022432"/>
    </source>
</evidence>
<evidence type="ECO:0000256" key="15">
    <source>
        <dbReference type="PIRSR" id="PIRSR001594-4"/>
    </source>
</evidence>
<dbReference type="FunFam" id="3.40.50.20:FF:000010">
    <property type="entry name" value="Propionyl-CoA carboxylase subunit alpha"/>
    <property type="match status" value="1"/>
</dbReference>